<protein>
    <submittedName>
        <fullName evidence="1">Uncharacterized protein</fullName>
    </submittedName>
</protein>
<accession>A0AAV7DYK1</accession>
<evidence type="ECO:0000313" key="1">
    <source>
        <dbReference type="EMBL" id="KAG9440133.1"/>
    </source>
</evidence>
<dbReference type="AlphaFoldDB" id="A0AAV7DYK1"/>
<comment type="caution">
    <text evidence="1">The sequence shown here is derived from an EMBL/GenBank/DDBJ whole genome shotgun (WGS) entry which is preliminary data.</text>
</comment>
<reference evidence="1 2" key="1">
    <citation type="submission" date="2021-07" db="EMBL/GenBank/DDBJ databases">
        <title>The Aristolochia fimbriata genome: insights into angiosperm evolution, floral development and chemical biosynthesis.</title>
        <authorList>
            <person name="Jiao Y."/>
        </authorList>
    </citation>
    <scope>NUCLEOTIDE SEQUENCE [LARGE SCALE GENOMIC DNA]</scope>
    <source>
        <strain evidence="1">IBCAS-2021</strain>
        <tissue evidence="1">Leaf</tissue>
    </source>
</reference>
<keyword evidence="2" id="KW-1185">Reference proteome</keyword>
<dbReference type="EMBL" id="JAINDJ010000008">
    <property type="protein sequence ID" value="KAG9440133.1"/>
    <property type="molecule type" value="Genomic_DNA"/>
</dbReference>
<organism evidence="1 2">
    <name type="scientific">Aristolochia fimbriata</name>
    <name type="common">White veined hardy Dutchman's pipe vine</name>
    <dbReference type="NCBI Taxonomy" id="158543"/>
    <lineage>
        <taxon>Eukaryota</taxon>
        <taxon>Viridiplantae</taxon>
        <taxon>Streptophyta</taxon>
        <taxon>Embryophyta</taxon>
        <taxon>Tracheophyta</taxon>
        <taxon>Spermatophyta</taxon>
        <taxon>Magnoliopsida</taxon>
        <taxon>Magnoliidae</taxon>
        <taxon>Piperales</taxon>
        <taxon>Aristolochiaceae</taxon>
        <taxon>Aristolochia</taxon>
    </lineage>
</organism>
<proteinExistence type="predicted"/>
<sequence length="107" mass="11448">MKTTTKYVVLASDSDFAGVVDHAMTSWMEVCGPSGLNRTWSGCVEGYDSPFLFRDYSADGSQKNHGGSTSTEFAPRDAWDAAYRGVAAGAALVAGLDIRAYLRRSGL</sequence>
<gene>
    <name evidence="1" type="ORF">H6P81_020298</name>
</gene>
<name>A0AAV7DYK1_ARIFI</name>
<dbReference type="Proteomes" id="UP000825729">
    <property type="component" value="Unassembled WGS sequence"/>
</dbReference>
<evidence type="ECO:0000313" key="2">
    <source>
        <dbReference type="Proteomes" id="UP000825729"/>
    </source>
</evidence>